<evidence type="ECO:0000313" key="12">
    <source>
        <dbReference type="Proteomes" id="UP000252800"/>
    </source>
</evidence>
<keyword evidence="9 10" id="KW-0472">Membrane</keyword>
<dbReference type="EMBL" id="LEOY01000002">
    <property type="protein sequence ID" value="RBR31748.1"/>
    <property type="molecule type" value="Genomic_DNA"/>
</dbReference>
<evidence type="ECO:0000256" key="7">
    <source>
        <dbReference type="ARBA" id="ARBA00022779"/>
    </source>
</evidence>
<reference evidence="11 12" key="1">
    <citation type="submission" date="2015-06" db="EMBL/GenBank/DDBJ databases">
        <title>The Genome Sequence of Enterococcus cecorum 170AEA1.</title>
        <authorList>
            <consortium name="The Broad Institute Genomics Platform"/>
            <consortium name="The Broad Institute Genome Sequencing Center for Infectious Disease"/>
            <person name="Earl A.M."/>
            <person name="Van Tyne D."/>
            <person name="Lebreton F."/>
            <person name="Saavedra J.T."/>
            <person name="Gilmore M.S."/>
            <person name="Manson McGuire A."/>
            <person name="Clock S."/>
            <person name="Crupain M."/>
            <person name="Rangan U."/>
            <person name="Young S."/>
            <person name="Abouelleil A."/>
            <person name="Cao P."/>
            <person name="Chapman S.B."/>
            <person name="Griggs A."/>
            <person name="Priest M."/>
            <person name="Shea T."/>
            <person name="Wortman J."/>
            <person name="Nusbaum C."/>
            <person name="Birren B."/>
        </authorList>
    </citation>
    <scope>NUCLEOTIDE SEQUENCE [LARGE SCALE GENOMIC DNA]</scope>
    <source>
        <strain evidence="11 12">170AEA1</strain>
    </source>
</reference>
<keyword evidence="8 10" id="KW-1133">Transmembrane helix</keyword>
<evidence type="ECO:0000256" key="8">
    <source>
        <dbReference type="ARBA" id="ARBA00022989"/>
    </source>
</evidence>
<comment type="similarity">
    <text evidence="3 10">Belongs to the FliL family.</text>
</comment>
<keyword evidence="4 10" id="KW-1003">Cell membrane</keyword>
<evidence type="ECO:0000256" key="10">
    <source>
        <dbReference type="RuleBase" id="RU364125"/>
    </source>
</evidence>
<name>A0A366SIS4_9ENTE</name>
<evidence type="ECO:0000256" key="1">
    <source>
        <dbReference type="ARBA" id="ARBA00002254"/>
    </source>
</evidence>
<dbReference type="PANTHER" id="PTHR35091:SF2">
    <property type="entry name" value="FLAGELLAR PROTEIN FLIL"/>
    <property type="match status" value="1"/>
</dbReference>
<keyword evidence="5 10" id="KW-0145">Chemotaxis</keyword>
<comment type="function">
    <text evidence="1 10">Controls the rotational direction of flagella during chemotaxis.</text>
</comment>
<dbReference type="GO" id="GO:0009425">
    <property type="term" value="C:bacterial-type flagellum basal body"/>
    <property type="evidence" value="ECO:0007669"/>
    <property type="project" value="InterPro"/>
</dbReference>
<evidence type="ECO:0000256" key="3">
    <source>
        <dbReference type="ARBA" id="ARBA00008281"/>
    </source>
</evidence>
<evidence type="ECO:0000256" key="9">
    <source>
        <dbReference type="ARBA" id="ARBA00023136"/>
    </source>
</evidence>
<dbReference type="PANTHER" id="PTHR35091">
    <property type="entry name" value="FLAGELLAR PROTEIN FLIL"/>
    <property type="match status" value="1"/>
</dbReference>
<organism evidence="11 12">
    <name type="scientific">Enterococcus cecorum</name>
    <dbReference type="NCBI Taxonomy" id="44008"/>
    <lineage>
        <taxon>Bacteria</taxon>
        <taxon>Bacillati</taxon>
        <taxon>Bacillota</taxon>
        <taxon>Bacilli</taxon>
        <taxon>Lactobacillales</taxon>
        <taxon>Enterococcaceae</taxon>
        <taxon>Enterococcus</taxon>
    </lineage>
</organism>
<keyword evidence="7 10" id="KW-0283">Flagellar rotation</keyword>
<dbReference type="InterPro" id="IPR005503">
    <property type="entry name" value="FliL"/>
</dbReference>
<dbReference type="AlphaFoldDB" id="A0A366SIS4"/>
<gene>
    <name evidence="11" type="ORF">EB18_00171</name>
</gene>
<sequence>MEENQKKKGKKDKKEKKEKGNLNPLLLLPIMLVLTVVGSVAGMVIMNQFIAPKQEVKVAKQDGKIKEGQTIVPLNEFLVNLAKGKSGNQQYMKITISILVDDKKTSEEVTKNVAVVRDACVNLLRQKNAEDILGSTESVTNLKKELKLAINNNYGKDIVRQVYITDFVIQ</sequence>
<comment type="caution">
    <text evidence="11">The sequence shown here is derived from an EMBL/GenBank/DDBJ whole genome shotgun (WGS) entry which is preliminary data.</text>
</comment>
<evidence type="ECO:0000256" key="4">
    <source>
        <dbReference type="ARBA" id="ARBA00022475"/>
    </source>
</evidence>
<accession>A0A366SIS4</accession>
<evidence type="ECO:0000256" key="5">
    <source>
        <dbReference type="ARBA" id="ARBA00022500"/>
    </source>
</evidence>
<dbReference type="Pfam" id="PF03748">
    <property type="entry name" value="FliL"/>
    <property type="match status" value="1"/>
</dbReference>
<evidence type="ECO:0000313" key="11">
    <source>
        <dbReference type="EMBL" id="RBR31748.1"/>
    </source>
</evidence>
<dbReference type="GO" id="GO:0071978">
    <property type="term" value="P:bacterial-type flagellum-dependent swarming motility"/>
    <property type="evidence" value="ECO:0007669"/>
    <property type="project" value="TreeGrafter"/>
</dbReference>
<dbReference type="Proteomes" id="UP000252800">
    <property type="component" value="Unassembled WGS sequence"/>
</dbReference>
<dbReference type="RefSeq" id="WP_113783598.1">
    <property type="nucleotide sequence ID" value="NZ_KZ845739.1"/>
</dbReference>
<proteinExistence type="inferred from homology"/>
<comment type="subcellular location">
    <subcellularLocation>
        <location evidence="2">Cell membrane</location>
        <topology evidence="2">Single-pass membrane protein</topology>
    </subcellularLocation>
</comment>
<protein>
    <recommendedName>
        <fullName evidence="10">Flagellar protein FliL</fullName>
    </recommendedName>
</protein>
<keyword evidence="6 10" id="KW-0812">Transmembrane</keyword>
<evidence type="ECO:0000256" key="2">
    <source>
        <dbReference type="ARBA" id="ARBA00004162"/>
    </source>
</evidence>
<dbReference type="GO" id="GO:0005886">
    <property type="term" value="C:plasma membrane"/>
    <property type="evidence" value="ECO:0007669"/>
    <property type="project" value="UniProtKB-SubCell"/>
</dbReference>
<dbReference type="GO" id="GO:0006935">
    <property type="term" value="P:chemotaxis"/>
    <property type="evidence" value="ECO:0007669"/>
    <property type="project" value="UniProtKB-KW"/>
</dbReference>
<feature type="transmembrane region" description="Helical" evidence="10">
    <location>
        <begin position="21"/>
        <end position="46"/>
    </location>
</feature>
<evidence type="ECO:0000256" key="6">
    <source>
        <dbReference type="ARBA" id="ARBA00022692"/>
    </source>
</evidence>